<dbReference type="InterPro" id="IPR000914">
    <property type="entry name" value="SBP_5_dom"/>
</dbReference>
<dbReference type="GO" id="GO:0015833">
    <property type="term" value="P:peptide transport"/>
    <property type="evidence" value="ECO:0007669"/>
    <property type="project" value="TreeGrafter"/>
</dbReference>
<evidence type="ECO:0000313" key="3">
    <source>
        <dbReference type="Proteomes" id="UP000287519"/>
    </source>
</evidence>
<dbReference type="InterPro" id="IPR030678">
    <property type="entry name" value="Peptide/Ni-bd"/>
</dbReference>
<proteinExistence type="predicted"/>
<organism evidence="2 3">
    <name type="scientific">Rhodococcus wratislaviensis</name>
    <name type="common">Tsukamurella wratislaviensis</name>
    <dbReference type="NCBI Taxonomy" id="44752"/>
    <lineage>
        <taxon>Bacteria</taxon>
        <taxon>Bacillati</taxon>
        <taxon>Actinomycetota</taxon>
        <taxon>Actinomycetes</taxon>
        <taxon>Mycobacteriales</taxon>
        <taxon>Nocardiaceae</taxon>
        <taxon>Rhodococcus</taxon>
    </lineage>
</organism>
<dbReference type="Gene3D" id="3.40.190.10">
    <property type="entry name" value="Periplasmic binding protein-like II"/>
    <property type="match status" value="1"/>
</dbReference>
<keyword evidence="3" id="KW-1185">Reference proteome</keyword>
<dbReference type="PIRSF" id="PIRSF002741">
    <property type="entry name" value="MppA"/>
    <property type="match status" value="1"/>
</dbReference>
<name>A0A402CG53_RHOWR</name>
<dbReference type="GO" id="GO:1904680">
    <property type="term" value="F:peptide transmembrane transporter activity"/>
    <property type="evidence" value="ECO:0007669"/>
    <property type="project" value="TreeGrafter"/>
</dbReference>
<feature type="domain" description="Solute-binding protein family 5" evidence="1">
    <location>
        <begin position="53"/>
        <end position="382"/>
    </location>
</feature>
<dbReference type="AlphaFoldDB" id="A0A402CG53"/>
<accession>A0A402CG53</accession>
<dbReference type="Proteomes" id="UP000287519">
    <property type="component" value="Unassembled WGS sequence"/>
</dbReference>
<evidence type="ECO:0000313" key="2">
    <source>
        <dbReference type="EMBL" id="GCE42537.1"/>
    </source>
</evidence>
<dbReference type="Gene3D" id="3.10.105.10">
    <property type="entry name" value="Dipeptide-binding Protein, Domain 3"/>
    <property type="match status" value="1"/>
</dbReference>
<dbReference type="EMBL" id="BHYM01000060">
    <property type="protein sequence ID" value="GCE42537.1"/>
    <property type="molecule type" value="Genomic_DNA"/>
</dbReference>
<dbReference type="RefSeq" id="WP_192582022.1">
    <property type="nucleotide sequence ID" value="NZ_BHYM01000060.1"/>
</dbReference>
<gene>
    <name evidence="2" type="ORF">Rhow_006666</name>
</gene>
<dbReference type="GO" id="GO:0043190">
    <property type="term" value="C:ATP-binding cassette (ABC) transporter complex"/>
    <property type="evidence" value="ECO:0007669"/>
    <property type="project" value="InterPro"/>
</dbReference>
<dbReference type="Pfam" id="PF00496">
    <property type="entry name" value="SBP_bac_5"/>
    <property type="match status" value="1"/>
</dbReference>
<dbReference type="SUPFAM" id="SSF53850">
    <property type="entry name" value="Periplasmic binding protein-like II"/>
    <property type="match status" value="1"/>
</dbReference>
<dbReference type="InterPro" id="IPR039424">
    <property type="entry name" value="SBP_5"/>
</dbReference>
<comment type="caution">
    <text evidence="2">The sequence shown here is derived from an EMBL/GenBank/DDBJ whole genome shotgun (WGS) entry which is preliminary data.</text>
</comment>
<dbReference type="GO" id="GO:0042597">
    <property type="term" value="C:periplasmic space"/>
    <property type="evidence" value="ECO:0007669"/>
    <property type="project" value="UniProtKB-ARBA"/>
</dbReference>
<sequence length="490" mass="53328">MVDDTAPASPQGTLRIAHWLEALAMDPARATTHQAYLLMPAYDTLLDIDSQFQPKPRLATAWEQTDPQTYRLTLRDDVTFQDGSKFDAENVKLNLERDKTVAGAPNANMFEPIESVTVESPTVAVVHTNRPYPNFLYNMSTIAGAMVSSEAIRNNADLTRETAGSGGWIWDKAAHQEGSKHVYHANPNYWNKDAVRVENIEFQIITDDAARLNAIQSGQIDLATNIPPDQVPSLAGTGLNVLSDYTITSALEIFDRGGAKVPAFGDPNVRKAVGLLIDRTGYNQSVYGGQGDGTVGGFASPATHWYDPALDARTSNVDEAKKLLADAGYANGFGFDLPSTAAIRTRTAAIAQMLAVGGITANIVDMQSTEYTAAIRRGDVAAGYVSPTSVDIDQWWGRTVSNNGPFNPFKLNDLADLEAEYTRSASMTNPQDRKAILDNLQQATIDRGVLFPLSQQPRVSIASANLRSTEVPVFAPEDWGPRPQNLWVQK</sequence>
<dbReference type="CDD" id="cd00995">
    <property type="entry name" value="PBP2_NikA_DppA_OppA_like"/>
    <property type="match status" value="1"/>
</dbReference>
<dbReference type="PANTHER" id="PTHR30290">
    <property type="entry name" value="PERIPLASMIC BINDING COMPONENT OF ABC TRANSPORTER"/>
    <property type="match status" value="1"/>
</dbReference>
<reference evidence="2 3" key="1">
    <citation type="submission" date="2018-11" db="EMBL/GenBank/DDBJ databases">
        <title>Microbial catabolism of amino acid.</title>
        <authorList>
            <person name="Hibi M."/>
            <person name="Ogawa J."/>
        </authorList>
    </citation>
    <scope>NUCLEOTIDE SEQUENCE [LARGE SCALE GENOMIC DNA]</scope>
    <source>
        <strain evidence="2 3">C31-06</strain>
    </source>
</reference>
<evidence type="ECO:0000259" key="1">
    <source>
        <dbReference type="Pfam" id="PF00496"/>
    </source>
</evidence>
<protein>
    <submittedName>
        <fullName evidence="2">Putative binding-protein-dependent transport protein (Periplasmic)</fullName>
    </submittedName>
</protein>